<dbReference type="PANTHER" id="PTHR43751">
    <property type="entry name" value="SULFATASE"/>
    <property type="match status" value="1"/>
</dbReference>
<feature type="chain" id="PRO_5021805416" evidence="2">
    <location>
        <begin position="22"/>
        <end position="412"/>
    </location>
</feature>
<dbReference type="Gene3D" id="3.40.720.10">
    <property type="entry name" value="Alkaline Phosphatase, subunit A"/>
    <property type="match status" value="2"/>
</dbReference>
<proteinExistence type="predicted"/>
<dbReference type="InterPro" id="IPR017850">
    <property type="entry name" value="Alkaline_phosphatase_core_sf"/>
</dbReference>
<dbReference type="Proteomes" id="UP000316921">
    <property type="component" value="Chromosome"/>
</dbReference>
<reference evidence="3 4" key="1">
    <citation type="submission" date="2019-02" db="EMBL/GenBank/DDBJ databases">
        <title>Deep-cultivation of Planctomycetes and their phenomic and genomic characterization uncovers novel biology.</title>
        <authorList>
            <person name="Wiegand S."/>
            <person name="Jogler M."/>
            <person name="Boedeker C."/>
            <person name="Pinto D."/>
            <person name="Vollmers J."/>
            <person name="Rivas-Marin E."/>
            <person name="Kohn T."/>
            <person name="Peeters S.H."/>
            <person name="Heuer A."/>
            <person name="Rast P."/>
            <person name="Oberbeckmann S."/>
            <person name="Bunk B."/>
            <person name="Jeske O."/>
            <person name="Meyerdierks A."/>
            <person name="Storesund J.E."/>
            <person name="Kallscheuer N."/>
            <person name="Luecker S."/>
            <person name="Lage O.M."/>
            <person name="Pohl T."/>
            <person name="Merkel B.J."/>
            <person name="Hornburger P."/>
            <person name="Mueller R.-W."/>
            <person name="Bruemmer F."/>
            <person name="Labrenz M."/>
            <person name="Spormann A.M."/>
            <person name="Op den Camp H."/>
            <person name="Overmann J."/>
            <person name="Amann R."/>
            <person name="Jetten M.S.M."/>
            <person name="Mascher T."/>
            <person name="Medema M.H."/>
            <person name="Devos D.P."/>
            <person name="Kaster A.-K."/>
            <person name="Ovreas L."/>
            <person name="Rohde M."/>
            <person name="Galperin M.Y."/>
            <person name="Jogler C."/>
        </authorList>
    </citation>
    <scope>NUCLEOTIDE SEQUENCE [LARGE SCALE GENOMIC DNA]</scope>
    <source>
        <strain evidence="3 4">Pla133</strain>
    </source>
</reference>
<dbReference type="AlphaFoldDB" id="A0A518BKY2"/>
<feature type="compositionally biased region" description="Low complexity" evidence="1">
    <location>
        <begin position="28"/>
        <end position="43"/>
    </location>
</feature>
<evidence type="ECO:0000313" key="3">
    <source>
        <dbReference type="EMBL" id="QDU67634.1"/>
    </source>
</evidence>
<feature type="region of interest" description="Disordered" evidence="1">
    <location>
        <begin position="24"/>
        <end position="43"/>
    </location>
</feature>
<organism evidence="3 4">
    <name type="scientific">Engelhardtia mirabilis</name>
    <dbReference type="NCBI Taxonomy" id="2528011"/>
    <lineage>
        <taxon>Bacteria</taxon>
        <taxon>Pseudomonadati</taxon>
        <taxon>Planctomycetota</taxon>
        <taxon>Planctomycetia</taxon>
        <taxon>Planctomycetia incertae sedis</taxon>
        <taxon>Engelhardtia</taxon>
    </lineage>
</organism>
<accession>A0A518BKY2</accession>
<dbReference type="KEGG" id="pbap:Pla133_27220"/>
<evidence type="ECO:0000256" key="2">
    <source>
        <dbReference type="SAM" id="SignalP"/>
    </source>
</evidence>
<dbReference type="PROSITE" id="PS51257">
    <property type="entry name" value="PROKAR_LIPOPROTEIN"/>
    <property type="match status" value="1"/>
</dbReference>
<sequence length="412" mass="41529" precursor="true">MNRTRRTLLALALLPLLGACSKGDKPGGDAPAPGATKATPGGTATGPAAMDVVVLVTVDGLYSDDVTGLRPNAPVLPSLGKLARSGATFMAASSASVDPAAALVSVLSGLHPASHGATAAGDRRAANPALPRLASVLGSVGWRTRGLVPSDGGPALALGARTGFDRVDAVPGPAGQSLRTAAGLMGDLASTQQPTLLWVHVAGLRDVAAPVRDAALVDIDAAIGDVAQTMVSTGVAKRSLLVVTGVAPTPLAGRADLGPLAPVVSCANAVPLIVCAQPELVKPKTVAQRPVGGVDIVATIAQMAGVTWPLELDGRSFAPDLRGELEWAGPVWIDTAGIKPFAASLRWGNLELAAVPGGAQRLHDVTADPRCEHDVAASRAAGLVEHMSQWSARILAGCKAKLERYPAVAPGS</sequence>
<keyword evidence="2" id="KW-0732">Signal</keyword>
<feature type="signal peptide" evidence="2">
    <location>
        <begin position="1"/>
        <end position="21"/>
    </location>
</feature>
<keyword evidence="4" id="KW-1185">Reference proteome</keyword>
<dbReference type="SUPFAM" id="SSF53649">
    <property type="entry name" value="Alkaline phosphatase-like"/>
    <property type="match status" value="1"/>
</dbReference>
<dbReference type="PANTHER" id="PTHR43751:SF3">
    <property type="entry name" value="SULFATASE N-TERMINAL DOMAIN-CONTAINING PROTEIN"/>
    <property type="match status" value="1"/>
</dbReference>
<evidence type="ECO:0000256" key="1">
    <source>
        <dbReference type="SAM" id="MobiDB-lite"/>
    </source>
</evidence>
<dbReference type="EMBL" id="CP036287">
    <property type="protein sequence ID" value="QDU67634.1"/>
    <property type="molecule type" value="Genomic_DNA"/>
</dbReference>
<name>A0A518BKY2_9BACT</name>
<gene>
    <name evidence="3" type="ORF">Pla133_27220</name>
</gene>
<evidence type="ECO:0000313" key="4">
    <source>
        <dbReference type="Proteomes" id="UP000316921"/>
    </source>
</evidence>
<protein>
    <submittedName>
        <fullName evidence="3">Sulfatase</fullName>
    </submittedName>
</protein>
<dbReference type="InterPro" id="IPR052701">
    <property type="entry name" value="GAG_Ulvan_Degrading_Sulfatases"/>
</dbReference>
<dbReference type="RefSeq" id="WP_145065969.1">
    <property type="nucleotide sequence ID" value="NZ_CP036287.1"/>
</dbReference>